<organism evidence="3 4">
    <name type="scientific">Microthyrium microscopicum</name>
    <dbReference type="NCBI Taxonomy" id="703497"/>
    <lineage>
        <taxon>Eukaryota</taxon>
        <taxon>Fungi</taxon>
        <taxon>Dikarya</taxon>
        <taxon>Ascomycota</taxon>
        <taxon>Pezizomycotina</taxon>
        <taxon>Dothideomycetes</taxon>
        <taxon>Dothideomycetes incertae sedis</taxon>
        <taxon>Microthyriales</taxon>
        <taxon>Microthyriaceae</taxon>
        <taxon>Microthyrium</taxon>
    </lineage>
</organism>
<dbReference type="SUPFAM" id="SSF56784">
    <property type="entry name" value="HAD-like"/>
    <property type="match status" value="1"/>
</dbReference>
<protein>
    <submittedName>
        <fullName evidence="3">Haloacid dehalogenase</fullName>
    </submittedName>
</protein>
<dbReference type="Gene3D" id="1.10.150.240">
    <property type="entry name" value="Putative phosphatase, domain 2"/>
    <property type="match status" value="1"/>
</dbReference>
<dbReference type="NCBIfam" id="TIGR01428">
    <property type="entry name" value="HAD_type_II"/>
    <property type="match status" value="1"/>
</dbReference>
<dbReference type="InterPro" id="IPR006328">
    <property type="entry name" value="2-HAD"/>
</dbReference>
<dbReference type="OrthoDB" id="40579at2759"/>
<dbReference type="GO" id="GO:0019120">
    <property type="term" value="F:hydrolase activity, acting on acid halide bonds, in C-halide compounds"/>
    <property type="evidence" value="ECO:0007669"/>
    <property type="project" value="InterPro"/>
</dbReference>
<dbReference type="SFLD" id="SFLDG01129">
    <property type="entry name" value="C1.5:_HAD__Beta-PGM__Phosphata"/>
    <property type="match status" value="1"/>
</dbReference>
<dbReference type="InterPro" id="IPR023198">
    <property type="entry name" value="PGP-like_dom2"/>
</dbReference>
<proteinExistence type="inferred from homology"/>
<evidence type="ECO:0000313" key="3">
    <source>
        <dbReference type="EMBL" id="KAF2664644.1"/>
    </source>
</evidence>
<dbReference type="Proteomes" id="UP000799302">
    <property type="component" value="Unassembled WGS sequence"/>
</dbReference>
<dbReference type="SFLD" id="SFLDS00003">
    <property type="entry name" value="Haloacid_Dehalogenase"/>
    <property type="match status" value="1"/>
</dbReference>
<dbReference type="InterPro" id="IPR036412">
    <property type="entry name" value="HAD-like_sf"/>
</dbReference>
<comment type="similarity">
    <text evidence="1">Belongs to the HAD-like hydrolase superfamily. S-2-haloalkanoic acid dehalogenase family.</text>
</comment>
<dbReference type="InterPro" id="IPR006439">
    <property type="entry name" value="HAD-SF_hydro_IA"/>
</dbReference>
<sequence length="261" mass="29458">MSPQPPRALLFDVFGTCVDWRTTVTNALIKESKTPSSDVPDGTRKRLSSMTSEDWGAFAQEWRNTYMHFVQSIARDSSIPWKSVDQHHYDALGELLEKWSITGLWNDEERLSMSLIWHKLDPWDDSVEGMKLLNTKFTTCTLSNGNISLLEDLREHSNIQFKELFSGELFNSYKPSPKVYLGAVDRLGMKPEECAMVAAHLKDLEAAKSCGLQTIYVERPQEEGLSPDVAEDYKTNGLVDLWVPGDENGFIAVAEKLGVSH</sequence>
<dbReference type="PANTHER" id="PTHR43316:SF3">
    <property type="entry name" value="HALOACID DEHALOGENASE, TYPE II (AFU_ORTHOLOGUE AFUA_2G07750)-RELATED"/>
    <property type="match status" value="1"/>
</dbReference>
<dbReference type="GO" id="GO:0016791">
    <property type="term" value="F:phosphatase activity"/>
    <property type="evidence" value="ECO:0007669"/>
    <property type="project" value="UniProtKB-ARBA"/>
</dbReference>
<dbReference type="PRINTS" id="PR00413">
    <property type="entry name" value="HADHALOGNASE"/>
</dbReference>
<dbReference type="Gene3D" id="3.40.50.1000">
    <property type="entry name" value="HAD superfamily/HAD-like"/>
    <property type="match status" value="1"/>
</dbReference>
<reference evidence="3" key="1">
    <citation type="journal article" date="2020" name="Stud. Mycol.">
        <title>101 Dothideomycetes genomes: a test case for predicting lifestyles and emergence of pathogens.</title>
        <authorList>
            <person name="Haridas S."/>
            <person name="Albert R."/>
            <person name="Binder M."/>
            <person name="Bloem J."/>
            <person name="Labutti K."/>
            <person name="Salamov A."/>
            <person name="Andreopoulos B."/>
            <person name="Baker S."/>
            <person name="Barry K."/>
            <person name="Bills G."/>
            <person name="Bluhm B."/>
            <person name="Cannon C."/>
            <person name="Castanera R."/>
            <person name="Culley D."/>
            <person name="Daum C."/>
            <person name="Ezra D."/>
            <person name="Gonzalez J."/>
            <person name="Henrissat B."/>
            <person name="Kuo A."/>
            <person name="Liang C."/>
            <person name="Lipzen A."/>
            <person name="Lutzoni F."/>
            <person name="Magnuson J."/>
            <person name="Mondo S."/>
            <person name="Nolan M."/>
            <person name="Ohm R."/>
            <person name="Pangilinan J."/>
            <person name="Park H.-J."/>
            <person name="Ramirez L."/>
            <person name="Alfaro M."/>
            <person name="Sun H."/>
            <person name="Tritt A."/>
            <person name="Yoshinaga Y."/>
            <person name="Zwiers L.-H."/>
            <person name="Turgeon B."/>
            <person name="Goodwin S."/>
            <person name="Spatafora J."/>
            <person name="Crous P."/>
            <person name="Grigoriev I."/>
        </authorList>
    </citation>
    <scope>NUCLEOTIDE SEQUENCE</scope>
    <source>
        <strain evidence="3">CBS 115976</strain>
    </source>
</reference>
<dbReference type="AlphaFoldDB" id="A0A6A6U131"/>
<keyword evidence="2" id="KW-0378">Hydrolase</keyword>
<dbReference type="Pfam" id="PF00702">
    <property type="entry name" value="Hydrolase"/>
    <property type="match status" value="1"/>
</dbReference>
<evidence type="ECO:0000313" key="4">
    <source>
        <dbReference type="Proteomes" id="UP000799302"/>
    </source>
</evidence>
<dbReference type="InterPro" id="IPR023214">
    <property type="entry name" value="HAD_sf"/>
</dbReference>
<gene>
    <name evidence="3" type="ORF">BT63DRAFT_429401</name>
</gene>
<evidence type="ECO:0000256" key="2">
    <source>
        <dbReference type="ARBA" id="ARBA00022801"/>
    </source>
</evidence>
<accession>A0A6A6U131</accession>
<keyword evidence="4" id="KW-1185">Reference proteome</keyword>
<dbReference type="NCBIfam" id="TIGR01493">
    <property type="entry name" value="HAD-SF-IA-v2"/>
    <property type="match status" value="1"/>
</dbReference>
<name>A0A6A6U131_9PEZI</name>
<dbReference type="PANTHER" id="PTHR43316">
    <property type="entry name" value="HYDROLASE, HALOACID DELAHOGENASE-RELATED"/>
    <property type="match status" value="1"/>
</dbReference>
<dbReference type="InterPro" id="IPR051540">
    <property type="entry name" value="S-2-haloacid_dehalogenase"/>
</dbReference>
<dbReference type="EMBL" id="MU004242">
    <property type="protein sequence ID" value="KAF2664644.1"/>
    <property type="molecule type" value="Genomic_DNA"/>
</dbReference>
<evidence type="ECO:0000256" key="1">
    <source>
        <dbReference type="ARBA" id="ARBA00008106"/>
    </source>
</evidence>